<accession>A0A0R0C7X2</accession>
<organism evidence="6 7">
    <name type="scientific">Stenotrophomonas humi</name>
    <dbReference type="NCBI Taxonomy" id="405444"/>
    <lineage>
        <taxon>Bacteria</taxon>
        <taxon>Pseudomonadati</taxon>
        <taxon>Pseudomonadota</taxon>
        <taxon>Gammaproteobacteria</taxon>
        <taxon>Lysobacterales</taxon>
        <taxon>Lysobacteraceae</taxon>
        <taxon>Stenotrophomonas</taxon>
    </lineage>
</organism>
<comment type="caution">
    <text evidence="6">The sequence shown here is derived from an EMBL/GenBank/DDBJ whole genome shotgun (WGS) entry which is preliminary data.</text>
</comment>
<dbReference type="CDD" id="cd08475">
    <property type="entry name" value="PBP2_CrgA_like_6"/>
    <property type="match status" value="1"/>
</dbReference>
<comment type="similarity">
    <text evidence="1">Belongs to the LysR transcriptional regulatory family.</text>
</comment>
<dbReference type="InterPro" id="IPR000847">
    <property type="entry name" value="LysR_HTH_N"/>
</dbReference>
<protein>
    <submittedName>
        <fullName evidence="6">LysR family transcriptional regulator</fullName>
    </submittedName>
</protein>
<dbReference type="Proteomes" id="UP000050864">
    <property type="component" value="Unassembled WGS sequence"/>
</dbReference>
<keyword evidence="3" id="KW-0238">DNA-binding</keyword>
<dbReference type="InterPro" id="IPR005119">
    <property type="entry name" value="LysR_subst-bd"/>
</dbReference>
<dbReference type="EMBL" id="LDJI01000038">
    <property type="protein sequence ID" value="KRG62174.1"/>
    <property type="molecule type" value="Genomic_DNA"/>
</dbReference>
<dbReference type="GO" id="GO:0043565">
    <property type="term" value="F:sequence-specific DNA binding"/>
    <property type="evidence" value="ECO:0007669"/>
    <property type="project" value="TreeGrafter"/>
</dbReference>
<dbReference type="AlphaFoldDB" id="A0A0R0C7X2"/>
<dbReference type="PANTHER" id="PTHR30537:SF72">
    <property type="entry name" value="LYSR FAMILY TRANSCRIPTIONAL REGULATOR"/>
    <property type="match status" value="1"/>
</dbReference>
<dbReference type="Pfam" id="PF00126">
    <property type="entry name" value="HTH_1"/>
    <property type="match status" value="1"/>
</dbReference>
<evidence type="ECO:0000256" key="1">
    <source>
        <dbReference type="ARBA" id="ARBA00009437"/>
    </source>
</evidence>
<dbReference type="Gene3D" id="3.40.190.290">
    <property type="match status" value="1"/>
</dbReference>
<evidence type="ECO:0000259" key="5">
    <source>
        <dbReference type="PROSITE" id="PS50931"/>
    </source>
</evidence>
<dbReference type="OrthoDB" id="9810065at2"/>
<dbReference type="SUPFAM" id="SSF53850">
    <property type="entry name" value="Periplasmic binding protein-like II"/>
    <property type="match status" value="1"/>
</dbReference>
<dbReference type="GO" id="GO:0003700">
    <property type="term" value="F:DNA-binding transcription factor activity"/>
    <property type="evidence" value="ECO:0007669"/>
    <property type="project" value="InterPro"/>
</dbReference>
<dbReference type="STRING" id="405444.ABB26_16900"/>
<keyword evidence="2" id="KW-0805">Transcription regulation</keyword>
<name>A0A0R0C7X2_9GAMM</name>
<sequence length="305" mass="32967">MHPSERLKGLDVFVCVADAGSFTAAAERLHLTASAVGKSIARLEDRLGRRLFHRTTRRMSLTDAGTAFHKTCIEVMANLEEAEVSLRAEDAEPSGRVRIDLPAAFGRLQALPIVLAFAQAHPLTRPHVSFSDRFIDPVDEGVDVIVRIGGPDIWPITLGHRLLGNERHVFCAAPTYLAAHGVPATRRDLDMHRGIGYGRADGSVSPWRFAGERAGEVDYGTIPTQLVVGDGEGQVTAAVAGCGITQLPTWLIRGHLEDGSLVEVLPHLATEGLALTLAWIKSREALPKVSALLEALTHGLTLRIR</sequence>
<dbReference type="PRINTS" id="PR00039">
    <property type="entry name" value="HTHLYSR"/>
</dbReference>
<keyword evidence="7" id="KW-1185">Reference proteome</keyword>
<evidence type="ECO:0000256" key="4">
    <source>
        <dbReference type="ARBA" id="ARBA00023163"/>
    </source>
</evidence>
<dbReference type="Pfam" id="PF03466">
    <property type="entry name" value="LysR_substrate"/>
    <property type="match status" value="1"/>
</dbReference>
<gene>
    <name evidence="6" type="ORF">ABB26_16900</name>
</gene>
<evidence type="ECO:0000256" key="3">
    <source>
        <dbReference type="ARBA" id="ARBA00023125"/>
    </source>
</evidence>
<dbReference type="PROSITE" id="PS50931">
    <property type="entry name" value="HTH_LYSR"/>
    <property type="match status" value="1"/>
</dbReference>
<evidence type="ECO:0000313" key="6">
    <source>
        <dbReference type="EMBL" id="KRG62174.1"/>
    </source>
</evidence>
<dbReference type="SUPFAM" id="SSF46785">
    <property type="entry name" value="Winged helix' DNA-binding domain"/>
    <property type="match status" value="1"/>
</dbReference>
<evidence type="ECO:0000256" key="2">
    <source>
        <dbReference type="ARBA" id="ARBA00023015"/>
    </source>
</evidence>
<evidence type="ECO:0000313" key="7">
    <source>
        <dbReference type="Proteomes" id="UP000050864"/>
    </source>
</evidence>
<keyword evidence="4" id="KW-0804">Transcription</keyword>
<dbReference type="Gene3D" id="1.10.10.10">
    <property type="entry name" value="Winged helix-like DNA-binding domain superfamily/Winged helix DNA-binding domain"/>
    <property type="match status" value="1"/>
</dbReference>
<dbReference type="FunFam" id="1.10.10.10:FF:000001">
    <property type="entry name" value="LysR family transcriptional regulator"/>
    <property type="match status" value="1"/>
</dbReference>
<proteinExistence type="inferred from homology"/>
<dbReference type="PANTHER" id="PTHR30537">
    <property type="entry name" value="HTH-TYPE TRANSCRIPTIONAL REGULATOR"/>
    <property type="match status" value="1"/>
</dbReference>
<dbReference type="InterPro" id="IPR058163">
    <property type="entry name" value="LysR-type_TF_proteobact-type"/>
</dbReference>
<reference evidence="6 7" key="1">
    <citation type="submission" date="2015-05" db="EMBL/GenBank/DDBJ databases">
        <title>Genome sequencing and analysis of members of genus Stenotrophomonas.</title>
        <authorList>
            <person name="Patil P.P."/>
            <person name="Midha S."/>
            <person name="Patil P.B."/>
        </authorList>
    </citation>
    <scope>NUCLEOTIDE SEQUENCE [LARGE SCALE GENOMIC DNA]</scope>
    <source>
        <strain evidence="6 7">DSM 18929</strain>
    </source>
</reference>
<dbReference type="PATRIC" id="fig|405444.3.peg.2641"/>
<dbReference type="InterPro" id="IPR036390">
    <property type="entry name" value="WH_DNA-bd_sf"/>
</dbReference>
<dbReference type="InterPro" id="IPR036388">
    <property type="entry name" value="WH-like_DNA-bd_sf"/>
</dbReference>
<dbReference type="GO" id="GO:0006351">
    <property type="term" value="P:DNA-templated transcription"/>
    <property type="evidence" value="ECO:0007669"/>
    <property type="project" value="TreeGrafter"/>
</dbReference>
<feature type="domain" description="HTH lysR-type" evidence="5">
    <location>
        <begin position="5"/>
        <end position="62"/>
    </location>
</feature>